<evidence type="ECO:0000256" key="2">
    <source>
        <dbReference type="ARBA" id="ARBA00022679"/>
    </source>
</evidence>
<dbReference type="Proteomes" id="UP001143474">
    <property type="component" value="Unassembled WGS sequence"/>
</dbReference>
<dbReference type="Gene3D" id="1.10.10.10">
    <property type="entry name" value="Winged helix-like DNA-binding domain superfamily/Winged helix DNA-binding domain"/>
    <property type="match status" value="1"/>
</dbReference>
<evidence type="ECO:0000256" key="3">
    <source>
        <dbReference type="ARBA" id="ARBA00022691"/>
    </source>
</evidence>
<feature type="domain" description="O-methyltransferase C-terminal" evidence="4">
    <location>
        <begin position="140"/>
        <end position="312"/>
    </location>
</feature>
<dbReference type="PROSITE" id="PS51683">
    <property type="entry name" value="SAM_OMT_II"/>
    <property type="match status" value="1"/>
</dbReference>
<evidence type="ECO:0000259" key="5">
    <source>
        <dbReference type="Pfam" id="PF08100"/>
    </source>
</evidence>
<feature type="domain" description="O-methyltransferase dimerisation" evidence="5">
    <location>
        <begin position="19"/>
        <end position="92"/>
    </location>
</feature>
<reference evidence="6" key="1">
    <citation type="journal article" date="2014" name="Int. J. Syst. Evol. Microbiol.">
        <title>Complete genome sequence of Corynebacterium casei LMG S-19264T (=DSM 44701T), isolated from a smear-ripened cheese.</title>
        <authorList>
            <consortium name="US DOE Joint Genome Institute (JGI-PGF)"/>
            <person name="Walter F."/>
            <person name="Albersmeier A."/>
            <person name="Kalinowski J."/>
            <person name="Ruckert C."/>
        </authorList>
    </citation>
    <scope>NUCLEOTIDE SEQUENCE</scope>
    <source>
        <strain evidence="6">VKM Ac-2007</strain>
    </source>
</reference>
<name>A0A9W6IAR3_9ACTN</name>
<keyword evidence="7" id="KW-1185">Reference proteome</keyword>
<dbReference type="InterPro" id="IPR001077">
    <property type="entry name" value="COMT_C"/>
</dbReference>
<dbReference type="EMBL" id="BSEV01000045">
    <property type="protein sequence ID" value="GLK15227.1"/>
    <property type="molecule type" value="Genomic_DNA"/>
</dbReference>
<dbReference type="SUPFAM" id="SSF53335">
    <property type="entry name" value="S-adenosyl-L-methionine-dependent methyltransferases"/>
    <property type="match status" value="1"/>
</dbReference>
<evidence type="ECO:0000313" key="7">
    <source>
        <dbReference type="Proteomes" id="UP001143474"/>
    </source>
</evidence>
<dbReference type="Pfam" id="PF00891">
    <property type="entry name" value="Methyltransf_2"/>
    <property type="match status" value="1"/>
</dbReference>
<dbReference type="Gene3D" id="3.40.50.150">
    <property type="entry name" value="Vaccinia Virus protein VP39"/>
    <property type="match status" value="1"/>
</dbReference>
<protein>
    <submittedName>
        <fullName evidence="6">SAM-dependent methyltransferase</fullName>
    </submittedName>
</protein>
<organism evidence="6 7">
    <name type="scientific">Streptosporangium carneum</name>
    <dbReference type="NCBI Taxonomy" id="47481"/>
    <lineage>
        <taxon>Bacteria</taxon>
        <taxon>Bacillati</taxon>
        <taxon>Actinomycetota</taxon>
        <taxon>Actinomycetes</taxon>
        <taxon>Streptosporangiales</taxon>
        <taxon>Streptosporangiaceae</taxon>
        <taxon>Streptosporangium</taxon>
    </lineage>
</organism>
<dbReference type="PANTHER" id="PTHR43712:SF2">
    <property type="entry name" value="O-METHYLTRANSFERASE CICE"/>
    <property type="match status" value="1"/>
</dbReference>
<dbReference type="RefSeq" id="WP_271223447.1">
    <property type="nucleotide sequence ID" value="NZ_BAAAVD010000058.1"/>
</dbReference>
<proteinExistence type="predicted"/>
<dbReference type="InterPro" id="IPR036388">
    <property type="entry name" value="WH-like_DNA-bd_sf"/>
</dbReference>
<dbReference type="GO" id="GO:0008171">
    <property type="term" value="F:O-methyltransferase activity"/>
    <property type="evidence" value="ECO:0007669"/>
    <property type="project" value="InterPro"/>
</dbReference>
<keyword evidence="3" id="KW-0949">S-adenosyl-L-methionine</keyword>
<dbReference type="InterPro" id="IPR036390">
    <property type="entry name" value="WH_DNA-bd_sf"/>
</dbReference>
<dbReference type="InterPro" id="IPR016461">
    <property type="entry name" value="COMT-like"/>
</dbReference>
<dbReference type="PANTHER" id="PTHR43712">
    <property type="entry name" value="PUTATIVE (AFU_ORTHOLOGUE AFUA_4G14580)-RELATED"/>
    <property type="match status" value="1"/>
</dbReference>
<evidence type="ECO:0000313" key="6">
    <source>
        <dbReference type="EMBL" id="GLK15227.1"/>
    </source>
</evidence>
<gene>
    <name evidence="6" type="ORF">GCM10017600_86400</name>
</gene>
<evidence type="ECO:0000259" key="4">
    <source>
        <dbReference type="Pfam" id="PF00891"/>
    </source>
</evidence>
<dbReference type="GO" id="GO:0032259">
    <property type="term" value="P:methylation"/>
    <property type="evidence" value="ECO:0007669"/>
    <property type="project" value="UniProtKB-KW"/>
</dbReference>
<dbReference type="AlphaFoldDB" id="A0A9W6IAR3"/>
<comment type="caution">
    <text evidence="6">The sequence shown here is derived from an EMBL/GenBank/DDBJ whole genome shotgun (WGS) entry which is preliminary data.</text>
</comment>
<dbReference type="Pfam" id="PF08100">
    <property type="entry name" value="Dimerisation"/>
    <property type="match status" value="1"/>
</dbReference>
<evidence type="ECO:0000256" key="1">
    <source>
        <dbReference type="ARBA" id="ARBA00022603"/>
    </source>
</evidence>
<dbReference type="CDD" id="cd02440">
    <property type="entry name" value="AdoMet_MTases"/>
    <property type="match status" value="1"/>
</dbReference>
<sequence length="333" mass="35428">MSPHPDSTSSASPSKIVDVAIGYMAAKQLFAASEAGLFAALAEGPATVAEISARTGLPERTARILADAMSSLDLLTRADGVYTNSPSVARYLAGSKDDVDLRPFLGFLDAISYGHWLGFGQTARTALPGNLDISGDRLGTFMSGVMTYNALHAKMLAENFDFSPFKKVLDFGGLSASFLSEALAANPELNGTFFSGGPLVESAKGVLAEAGLGDRIEVVEGDILEGDIPTGFDLVLLEHVAHRYDDEQNKLIAKRAREAAAPGAKLLLLDFFLDGDENQRAIDALHAGEYLVIDGTIVYPEDQVRGWLTDAGWEPVETRALPGSPRIIIAEAR</sequence>
<reference evidence="6" key="2">
    <citation type="submission" date="2023-01" db="EMBL/GenBank/DDBJ databases">
        <authorList>
            <person name="Sun Q."/>
            <person name="Evtushenko L."/>
        </authorList>
    </citation>
    <scope>NUCLEOTIDE SEQUENCE</scope>
    <source>
        <strain evidence="6">VKM Ac-2007</strain>
    </source>
</reference>
<dbReference type="GO" id="GO:0046983">
    <property type="term" value="F:protein dimerization activity"/>
    <property type="evidence" value="ECO:0007669"/>
    <property type="project" value="InterPro"/>
</dbReference>
<keyword evidence="1 6" id="KW-0489">Methyltransferase</keyword>
<keyword evidence="2" id="KW-0808">Transferase</keyword>
<accession>A0A9W6IAR3</accession>
<dbReference type="InterPro" id="IPR029063">
    <property type="entry name" value="SAM-dependent_MTases_sf"/>
</dbReference>
<dbReference type="SUPFAM" id="SSF46785">
    <property type="entry name" value="Winged helix' DNA-binding domain"/>
    <property type="match status" value="1"/>
</dbReference>
<dbReference type="InterPro" id="IPR012967">
    <property type="entry name" value="COMT_dimerisation"/>
</dbReference>